<dbReference type="PANTHER" id="PTHR43133">
    <property type="entry name" value="RNA POLYMERASE ECF-TYPE SIGMA FACTO"/>
    <property type="match status" value="1"/>
</dbReference>
<dbReference type="OrthoDB" id="9784272at2"/>
<dbReference type="InterPro" id="IPR013324">
    <property type="entry name" value="RNA_pol_sigma_r3/r4-like"/>
</dbReference>
<dbReference type="InterPro" id="IPR007627">
    <property type="entry name" value="RNA_pol_sigma70_r2"/>
</dbReference>
<dbReference type="InterPro" id="IPR013249">
    <property type="entry name" value="RNA_pol_sigma70_r4_t2"/>
</dbReference>
<evidence type="ECO:0000259" key="6">
    <source>
        <dbReference type="Pfam" id="PF08281"/>
    </source>
</evidence>
<sequence>MSSPQDELADLLSRCARQDRAALRRLFDLEAGRMKGIAMRVLHRDELAEDAVQEAFLQVWHNAARYTPELGSPRSWMYTIARFRAIDILRNRSHEEAVEPDNLDHLREGAVREAADGLDPEGRLRVCLDTLERTQRHVLLLIYVTGLTQAEIAGKLGRPLGTVKTWVRRSLLALRECLQ</sequence>
<dbReference type="PANTHER" id="PTHR43133:SF62">
    <property type="entry name" value="RNA POLYMERASE SIGMA FACTOR SIGZ"/>
    <property type="match status" value="1"/>
</dbReference>
<evidence type="ECO:0000256" key="2">
    <source>
        <dbReference type="ARBA" id="ARBA00023015"/>
    </source>
</evidence>
<dbReference type="Gene3D" id="1.10.1740.10">
    <property type="match status" value="1"/>
</dbReference>
<keyword evidence="3" id="KW-0731">Sigma factor</keyword>
<reference evidence="7 8" key="1">
    <citation type="submission" date="2016-10" db="EMBL/GenBank/DDBJ databases">
        <authorList>
            <person name="de Groot N.N."/>
        </authorList>
    </citation>
    <scope>NUCLEOTIDE SEQUENCE [LARGE SCALE GENOMIC DNA]</scope>
    <source>
        <strain evidence="7 8">DSM 23042</strain>
    </source>
</reference>
<comment type="similarity">
    <text evidence="1">Belongs to the sigma-70 factor family. ECF subfamily.</text>
</comment>
<accession>A0A1H9WYC1</accession>
<dbReference type="STRING" id="641238.SAMN04490244_11467"/>
<evidence type="ECO:0000313" key="8">
    <source>
        <dbReference type="Proteomes" id="UP000198885"/>
    </source>
</evidence>
<dbReference type="InterPro" id="IPR014284">
    <property type="entry name" value="RNA_pol_sigma-70_dom"/>
</dbReference>
<gene>
    <name evidence="7" type="ORF">SAMN04490244_11467</name>
</gene>
<dbReference type="InterPro" id="IPR039425">
    <property type="entry name" value="RNA_pol_sigma-70-like"/>
</dbReference>
<feature type="domain" description="RNA polymerase sigma-70 region 2" evidence="5">
    <location>
        <begin position="29"/>
        <end position="93"/>
    </location>
</feature>
<dbReference type="RefSeq" id="WP_092696082.1">
    <property type="nucleotide sequence ID" value="NZ_CBDDGO010000004.1"/>
</dbReference>
<dbReference type="Proteomes" id="UP000198885">
    <property type="component" value="Unassembled WGS sequence"/>
</dbReference>
<dbReference type="NCBIfam" id="TIGR02937">
    <property type="entry name" value="sigma70-ECF"/>
    <property type="match status" value="1"/>
</dbReference>
<keyword evidence="4" id="KW-0804">Transcription</keyword>
<dbReference type="AlphaFoldDB" id="A0A1H9WYC1"/>
<dbReference type="InterPro" id="IPR013325">
    <property type="entry name" value="RNA_pol_sigma_r2"/>
</dbReference>
<dbReference type="Pfam" id="PF04542">
    <property type="entry name" value="Sigma70_r2"/>
    <property type="match status" value="1"/>
</dbReference>
<dbReference type="GO" id="GO:0006352">
    <property type="term" value="P:DNA-templated transcription initiation"/>
    <property type="evidence" value="ECO:0007669"/>
    <property type="project" value="InterPro"/>
</dbReference>
<evidence type="ECO:0000256" key="4">
    <source>
        <dbReference type="ARBA" id="ARBA00023163"/>
    </source>
</evidence>
<dbReference type="GO" id="GO:0003677">
    <property type="term" value="F:DNA binding"/>
    <property type="evidence" value="ECO:0007669"/>
    <property type="project" value="InterPro"/>
</dbReference>
<evidence type="ECO:0000256" key="1">
    <source>
        <dbReference type="ARBA" id="ARBA00010641"/>
    </source>
</evidence>
<name>A0A1H9WYC1_9RHOB</name>
<organism evidence="7 8">
    <name type="scientific">Tranquillimonas rosea</name>
    <dbReference type="NCBI Taxonomy" id="641238"/>
    <lineage>
        <taxon>Bacteria</taxon>
        <taxon>Pseudomonadati</taxon>
        <taxon>Pseudomonadota</taxon>
        <taxon>Alphaproteobacteria</taxon>
        <taxon>Rhodobacterales</taxon>
        <taxon>Roseobacteraceae</taxon>
        <taxon>Tranquillimonas</taxon>
    </lineage>
</organism>
<protein>
    <submittedName>
        <fullName evidence="7">RNA polymerase sigma-70 factor, ECF subfamily</fullName>
    </submittedName>
</protein>
<evidence type="ECO:0000313" key="7">
    <source>
        <dbReference type="EMBL" id="SES38781.1"/>
    </source>
</evidence>
<feature type="domain" description="RNA polymerase sigma factor 70 region 4 type 2" evidence="6">
    <location>
        <begin position="123"/>
        <end position="174"/>
    </location>
</feature>
<dbReference type="CDD" id="cd06171">
    <property type="entry name" value="Sigma70_r4"/>
    <property type="match status" value="1"/>
</dbReference>
<dbReference type="SUPFAM" id="SSF88946">
    <property type="entry name" value="Sigma2 domain of RNA polymerase sigma factors"/>
    <property type="match status" value="1"/>
</dbReference>
<dbReference type="EMBL" id="FOGU01000014">
    <property type="protein sequence ID" value="SES38781.1"/>
    <property type="molecule type" value="Genomic_DNA"/>
</dbReference>
<keyword evidence="2" id="KW-0805">Transcription regulation</keyword>
<dbReference type="Gene3D" id="1.10.10.10">
    <property type="entry name" value="Winged helix-like DNA-binding domain superfamily/Winged helix DNA-binding domain"/>
    <property type="match status" value="1"/>
</dbReference>
<evidence type="ECO:0000256" key="3">
    <source>
        <dbReference type="ARBA" id="ARBA00023082"/>
    </source>
</evidence>
<proteinExistence type="inferred from homology"/>
<evidence type="ECO:0000259" key="5">
    <source>
        <dbReference type="Pfam" id="PF04542"/>
    </source>
</evidence>
<dbReference type="Pfam" id="PF08281">
    <property type="entry name" value="Sigma70_r4_2"/>
    <property type="match status" value="1"/>
</dbReference>
<dbReference type="SUPFAM" id="SSF88659">
    <property type="entry name" value="Sigma3 and sigma4 domains of RNA polymerase sigma factors"/>
    <property type="match status" value="1"/>
</dbReference>
<dbReference type="InterPro" id="IPR036388">
    <property type="entry name" value="WH-like_DNA-bd_sf"/>
</dbReference>
<dbReference type="GO" id="GO:0016987">
    <property type="term" value="F:sigma factor activity"/>
    <property type="evidence" value="ECO:0007669"/>
    <property type="project" value="UniProtKB-KW"/>
</dbReference>
<keyword evidence="8" id="KW-1185">Reference proteome</keyword>